<name>A0A6A4PUV3_LUPAL</name>
<reference evidence="3" key="1">
    <citation type="journal article" date="2020" name="Nat. Commun.">
        <title>Genome sequence of the cluster root forming white lupin.</title>
        <authorList>
            <person name="Hufnagel B."/>
            <person name="Marques A."/>
            <person name="Soriano A."/>
            <person name="Marques L."/>
            <person name="Divol F."/>
            <person name="Doumas P."/>
            <person name="Sallet E."/>
            <person name="Mancinotti D."/>
            <person name="Carrere S."/>
            <person name="Marande W."/>
            <person name="Arribat S."/>
            <person name="Keller J."/>
            <person name="Huneau C."/>
            <person name="Blein T."/>
            <person name="Aime D."/>
            <person name="Laguerre M."/>
            <person name="Taylor J."/>
            <person name="Schubert V."/>
            <person name="Nelson M."/>
            <person name="Geu-Flores F."/>
            <person name="Crespi M."/>
            <person name="Gallardo-Guerrero K."/>
            <person name="Delaux P.-M."/>
            <person name="Salse J."/>
            <person name="Berges H."/>
            <person name="Guyot R."/>
            <person name="Gouzy J."/>
            <person name="Peret B."/>
        </authorList>
    </citation>
    <scope>NUCLEOTIDE SEQUENCE [LARGE SCALE GENOMIC DNA]</scope>
    <source>
        <strain evidence="3">cv. Amiga</strain>
    </source>
</reference>
<proteinExistence type="predicted"/>
<keyword evidence="1" id="KW-0472">Membrane</keyword>
<evidence type="ECO:0000256" key="1">
    <source>
        <dbReference type="SAM" id="Phobius"/>
    </source>
</evidence>
<dbReference type="EMBL" id="WOCE01000010">
    <property type="protein sequence ID" value="KAE9605169.1"/>
    <property type="molecule type" value="Genomic_DNA"/>
</dbReference>
<dbReference type="AlphaFoldDB" id="A0A6A4PUV3"/>
<keyword evidence="1" id="KW-0812">Transmembrane</keyword>
<gene>
    <name evidence="2" type="ORF">Lalb_Chr10g0094431</name>
</gene>
<evidence type="ECO:0000313" key="2">
    <source>
        <dbReference type="EMBL" id="KAE9605169.1"/>
    </source>
</evidence>
<evidence type="ECO:0000313" key="3">
    <source>
        <dbReference type="Proteomes" id="UP000447434"/>
    </source>
</evidence>
<comment type="caution">
    <text evidence="2">The sequence shown here is derived from an EMBL/GenBank/DDBJ whole genome shotgun (WGS) entry which is preliminary data.</text>
</comment>
<dbReference type="Proteomes" id="UP000447434">
    <property type="component" value="Chromosome 10"/>
</dbReference>
<organism evidence="2 3">
    <name type="scientific">Lupinus albus</name>
    <name type="common">White lupine</name>
    <name type="synonym">Lupinus termis</name>
    <dbReference type="NCBI Taxonomy" id="3870"/>
    <lineage>
        <taxon>Eukaryota</taxon>
        <taxon>Viridiplantae</taxon>
        <taxon>Streptophyta</taxon>
        <taxon>Embryophyta</taxon>
        <taxon>Tracheophyta</taxon>
        <taxon>Spermatophyta</taxon>
        <taxon>Magnoliopsida</taxon>
        <taxon>eudicotyledons</taxon>
        <taxon>Gunneridae</taxon>
        <taxon>Pentapetalae</taxon>
        <taxon>rosids</taxon>
        <taxon>fabids</taxon>
        <taxon>Fabales</taxon>
        <taxon>Fabaceae</taxon>
        <taxon>Papilionoideae</taxon>
        <taxon>50 kb inversion clade</taxon>
        <taxon>genistoids sensu lato</taxon>
        <taxon>core genistoids</taxon>
        <taxon>Genisteae</taxon>
        <taxon>Lupinus</taxon>
    </lineage>
</organism>
<accession>A0A6A4PUV3</accession>
<keyword evidence="3" id="KW-1185">Reference proteome</keyword>
<feature type="transmembrane region" description="Helical" evidence="1">
    <location>
        <begin position="21"/>
        <end position="44"/>
    </location>
</feature>
<sequence length="63" mass="7220">MFSIQKCYSIVYKKIKNILSYYCFLVVFVSLLMESILTPVYNVVLKVSHLLNLSEKPLSSLAS</sequence>
<keyword evidence="1" id="KW-1133">Transmembrane helix</keyword>
<protein>
    <submittedName>
        <fullName evidence="2">Uncharacterized protein</fullName>
    </submittedName>
</protein>